<keyword evidence="5" id="KW-1185">Reference proteome</keyword>
<comment type="caution">
    <text evidence="4">The sequence shown here is derived from an EMBL/GenBank/DDBJ whole genome shotgun (WGS) entry which is preliminary data.</text>
</comment>
<dbReference type="GO" id="GO:0005886">
    <property type="term" value="C:plasma membrane"/>
    <property type="evidence" value="ECO:0007669"/>
    <property type="project" value="TreeGrafter"/>
</dbReference>
<feature type="region of interest" description="Disordered" evidence="3">
    <location>
        <begin position="87"/>
        <end position="111"/>
    </location>
</feature>
<dbReference type="InterPro" id="IPR001441">
    <property type="entry name" value="UPP_synth-like"/>
</dbReference>
<feature type="binding site" evidence="2">
    <location>
        <position position="139"/>
    </location>
    <ligand>
        <name>substrate</name>
    </ligand>
</feature>
<dbReference type="SUPFAM" id="SSF64005">
    <property type="entry name" value="Undecaprenyl diphosphate synthase"/>
    <property type="match status" value="1"/>
</dbReference>
<comment type="subunit">
    <text evidence="2">Homodimer.</text>
</comment>
<keyword evidence="1 2" id="KW-0808">Transferase</keyword>
<gene>
    <name evidence="4" type="ORF">Aglo03_44710</name>
</gene>
<proteinExistence type="inferred from homology"/>
<feature type="binding site" evidence="2">
    <location>
        <position position="313"/>
    </location>
    <ligand>
        <name>Mg(2+)</name>
        <dbReference type="ChEBI" id="CHEBI:18420"/>
    </ligand>
</feature>
<dbReference type="HAMAP" id="MF_01139">
    <property type="entry name" value="ISPT"/>
    <property type="match status" value="1"/>
</dbReference>
<evidence type="ECO:0000256" key="1">
    <source>
        <dbReference type="ARBA" id="ARBA00022679"/>
    </source>
</evidence>
<feature type="binding site" evidence="2">
    <location>
        <position position="131"/>
    </location>
    <ligand>
        <name>substrate</name>
    </ligand>
</feature>
<feature type="region of interest" description="Disordered" evidence="3">
    <location>
        <begin position="42"/>
        <end position="68"/>
    </location>
</feature>
<dbReference type="InterPro" id="IPR036424">
    <property type="entry name" value="UPP_synth-like_sf"/>
</dbReference>
<sequence>MPVTVIAATSAVNAMIRRTRIVPRLLRAALTGDVAGGVYWSAPAGERRTNDGPLRSAGGVPGGAGSISDRLGQIPVEVCVAMLRRRRTSRSDAGRPVAPPQPHPSGARPPAIPLEFVPKHVAIVMDGNGRWANQRGLTRVEGHKRGEAQVVEVARGCIDLGVRWLSLYAFSTENWRRSPEEVRFLMGFTREVIRGRTDELDDMGVRVRWAGRRPRLWQSVIKELEVAEERTRDNTVLNLAMCINYGGRAEIGDAAREIARLAAAGKINPDKVDERTVAKYLYQPQMPDVDLFIRPSGEQRTSNFMLWQSAYAELVFQDHLWPDFDRVHLWDAVETYARRDRRFGAAADSAEVAAKLADEKGSA</sequence>
<dbReference type="EMBL" id="BSSD01000007">
    <property type="protein sequence ID" value="GLW93655.1"/>
    <property type="molecule type" value="Genomic_DNA"/>
</dbReference>
<dbReference type="AlphaFoldDB" id="A0A9W6QRW1"/>
<dbReference type="EC" id="2.5.1.-" evidence="2"/>
<comment type="function">
    <text evidence="2">Catalyzes the condensation of isopentenyl diphosphate (IPP) with allylic pyrophosphates generating different type of terpenoids.</text>
</comment>
<dbReference type="GO" id="GO:0005829">
    <property type="term" value="C:cytosol"/>
    <property type="evidence" value="ECO:0007669"/>
    <property type="project" value="TreeGrafter"/>
</dbReference>
<feature type="binding site" evidence="2">
    <location>
        <position position="177"/>
    </location>
    <ligand>
        <name>substrate</name>
    </ligand>
</feature>
<dbReference type="GO" id="GO:0016094">
    <property type="term" value="P:polyprenol biosynthetic process"/>
    <property type="evidence" value="ECO:0007669"/>
    <property type="project" value="TreeGrafter"/>
</dbReference>
<dbReference type="GO" id="GO:0030145">
    <property type="term" value="F:manganese ion binding"/>
    <property type="evidence" value="ECO:0007669"/>
    <property type="project" value="TreeGrafter"/>
</dbReference>
<comment type="cofactor">
    <cofactor evidence="2">
        <name>Mg(2+)</name>
        <dbReference type="ChEBI" id="CHEBI:18420"/>
    </cofactor>
    <text evidence="2">Binds 2 magnesium ions per subunit.</text>
</comment>
<organism evidence="4 5">
    <name type="scientific">Actinokineospora globicatena</name>
    <dbReference type="NCBI Taxonomy" id="103729"/>
    <lineage>
        <taxon>Bacteria</taxon>
        <taxon>Bacillati</taxon>
        <taxon>Actinomycetota</taxon>
        <taxon>Actinomycetes</taxon>
        <taxon>Pseudonocardiales</taxon>
        <taxon>Pseudonocardiaceae</taxon>
        <taxon>Actinokineospora</taxon>
    </lineage>
</organism>
<feature type="binding site" evidence="2">
    <location>
        <position position="175"/>
    </location>
    <ligand>
        <name>substrate</name>
    </ligand>
</feature>
<feature type="binding site" evidence="2">
    <location>
        <position position="294"/>
    </location>
    <ligand>
        <name>substrate</name>
    </ligand>
</feature>
<reference evidence="4" key="1">
    <citation type="submission" date="2023-02" db="EMBL/GenBank/DDBJ databases">
        <title>Actinokineospora globicatena NBRC 15670.</title>
        <authorList>
            <person name="Ichikawa N."/>
            <person name="Sato H."/>
            <person name="Tonouchi N."/>
        </authorList>
    </citation>
    <scope>NUCLEOTIDE SEQUENCE</scope>
    <source>
        <strain evidence="4">NBRC 15670</strain>
    </source>
</reference>
<feature type="binding site" evidence="2">
    <location>
        <begin position="171"/>
        <end position="173"/>
    </location>
    <ligand>
        <name>substrate</name>
    </ligand>
</feature>
<feature type="active site" description="Proton acceptor" evidence="2">
    <location>
        <position position="174"/>
    </location>
</feature>
<dbReference type="InterPro" id="IPR018520">
    <property type="entry name" value="UPP_synth-like_CS"/>
</dbReference>
<accession>A0A9W6QRW1</accession>
<feature type="binding site" evidence="2">
    <location>
        <begin position="300"/>
        <end position="302"/>
    </location>
    <ligand>
        <name>substrate</name>
    </ligand>
</feature>
<evidence type="ECO:0000313" key="4">
    <source>
        <dbReference type="EMBL" id="GLW93655.1"/>
    </source>
</evidence>
<dbReference type="PANTHER" id="PTHR10291:SF0">
    <property type="entry name" value="DEHYDRODOLICHYL DIPHOSPHATE SYNTHASE 2"/>
    <property type="match status" value="1"/>
</dbReference>
<dbReference type="CDD" id="cd00475">
    <property type="entry name" value="Cis_IPPS"/>
    <property type="match status" value="1"/>
</dbReference>
<keyword evidence="2" id="KW-0460">Magnesium</keyword>
<dbReference type="GO" id="GO:0008834">
    <property type="term" value="F:ditrans,polycis-undecaprenyl-diphosphate synthase [(2E,6E)-farnesyl-diphosphate specific] activity"/>
    <property type="evidence" value="ECO:0007669"/>
    <property type="project" value="TreeGrafter"/>
</dbReference>
<dbReference type="GO" id="GO:0033850">
    <property type="term" value="F:Z-farnesyl diphosphate synthase activity"/>
    <property type="evidence" value="ECO:0007669"/>
    <property type="project" value="TreeGrafter"/>
</dbReference>
<dbReference type="PROSITE" id="PS01066">
    <property type="entry name" value="UPP_SYNTHASE"/>
    <property type="match status" value="1"/>
</dbReference>
<feature type="binding site" evidence="2">
    <location>
        <position position="143"/>
    </location>
    <ligand>
        <name>substrate</name>
    </ligand>
</feature>
<comment type="similarity">
    <text evidence="2">Belongs to the UPP synthase family.</text>
</comment>
<dbReference type="GO" id="GO:0000287">
    <property type="term" value="F:magnesium ion binding"/>
    <property type="evidence" value="ECO:0007669"/>
    <property type="project" value="UniProtKB-UniRule"/>
</dbReference>
<feature type="binding site" evidence="2">
    <location>
        <begin position="127"/>
        <end position="130"/>
    </location>
    <ligand>
        <name>substrate</name>
    </ligand>
</feature>
<feature type="binding site" evidence="2">
    <location>
        <position position="126"/>
    </location>
    <ligand>
        <name>Mg(2+)</name>
        <dbReference type="ChEBI" id="CHEBI:18420"/>
    </ligand>
</feature>
<keyword evidence="2" id="KW-0479">Metal-binding</keyword>
<evidence type="ECO:0000256" key="3">
    <source>
        <dbReference type="SAM" id="MobiDB-lite"/>
    </source>
</evidence>
<name>A0A9W6QRW1_9PSEU</name>
<dbReference type="Pfam" id="PF01255">
    <property type="entry name" value="Prenyltransf"/>
    <property type="match status" value="1"/>
</dbReference>
<dbReference type="Proteomes" id="UP001165042">
    <property type="component" value="Unassembled WGS sequence"/>
</dbReference>
<dbReference type="NCBIfam" id="TIGR00055">
    <property type="entry name" value="uppS"/>
    <property type="match status" value="1"/>
</dbReference>
<feature type="active site" evidence="2">
    <location>
        <position position="126"/>
    </location>
</feature>
<dbReference type="PANTHER" id="PTHR10291">
    <property type="entry name" value="DEHYDRODOLICHYL DIPHOSPHATE SYNTHASE FAMILY MEMBER"/>
    <property type="match status" value="1"/>
</dbReference>
<dbReference type="FunFam" id="3.40.1180.10:FF:000001">
    <property type="entry name" value="(2E,6E)-farnesyl-diphosphate-specific ditrans,polycis-undecaprenyl-diphosphate synthase"/>
    <property type="match status" value="1"/>
</dbReference>
<evidence type="ECO:0000256" key="2">
    <source>
        <dbReference type="HAMAP-Rule" id="MF_01139"/>
    </source>
</evidence>
<dbReference type="NCBIfam" id="NF011404">
    <property type="entry name" value="PRK14829.1"/>
    <property type="match status" value="1"/>
</dbReference>
<dbReference type="Gene3D" id="3.40.1180.10">
    <property type="entry name" value="Decaprenyl diphosphate synthase-like"/>
    <property type="match status" value="1"/>
</dbReference>
<protein>
    <recommendedName>
        <fullName evidence="2">Isoprenyl transferase</fullName>
        <ecNumber evidence="2">2.5.1.-</ecNumber>
    </recommendedName>
</protein>
<evidence type="ECO:0000313" key="5">
    <source>
        <dbReference type="Proteomes" id="UP001165042"/>
    </source>
</evidence>